<evidence type="ECO:0000259" key="2">
    <source>
        <dbReference type="Pfam" id="PF03372"/>
    </source>
</evidence>
<dbReference type="Gene3D" id="3.60.10.10">
    <property type="entry name" value="Endonuclease/exonuclease/phosphatase"/>
    <property type="match status" value="1"/>
</dbReference>
<accession>A0A1Y1WFV4</accession>
<comment type="caution">
    <text evidence="3">The sequence shown here is derived from an EMBL/GenBank/DDBJ whole genome shotgun (WGS) entry which is preliminary data.</text>
</comment>
<evidence type="ECO:0000313" key="3">
    <source>
        <dbReference type="EMBL" id="ORX72403.1"/>
    </source>
</evidence>
<dbReference type="AlphaFoldDB" id="A0A1Y1WFV4"/>
<dbReference type="EMBL" id="MCFD01000003">
    <property type="protein sequence ID" value="ORX72403.1"/>
    <property type="molecule type" value="Genomic_DNA"/>
</dbReference>
<feature type="compositionally biased region" description="Polar residues" evidence="1">
    <location>
        <begin position="18"/>
        <end position="28"/>
    </location>
</feature>
<proteinExistence type="predicted"/>
<dbReference type="InterPro" id="IPR005135">
    <property type="entry name" value="Endo/exonuclease/phosphatase"/>
</dbReference>
<feature type="domain" description="Endonuclease/exonuclease/phosphatase" evidence="2">
    <location>
        <begin position="101"/>
        <end position="260"/>
    </location>
</feature>
<organism evidence="3 4">
    <name type="scientific">Linderina pennispora</name>
    <dbReference type="NCBI Taxonomy" id="61395"/>
    <lineage>
        <taxon>Eukaryota</taxon>
        <taxon>Fungi</taxon>
        <taxon>Fungi incertae sedis</taxon>
        <taxon>Zoopagomycota</taxon>
        <taxon>Kickxellomycotina</taxon>
        <taxon>Kickxellomycetes</taxon>
        <taxon>Kickxellales</taxon>
        <taxon>Kickxellaceae</taxon>
        <taxon>Linderina</taxon>
    </lineage>
</organism>
<evidence type="ECO:0000256" key="1">
    <source>
        <dbReference type="SAM" id="MobiDB-lite"/>
    </source>
</evidence>
<dbReference type="InterPro" id="IPR036691">
    <property type="entry name" value="Endo/exonu/phosph_ase_sf"/>
</dbReference>
<name>A0A1Y1WFV4_9FUNG</name>
<gene>
    <name evidence="3" type="ORF">DL89DRAFT_112777</name>
</gene>
<dbReference type="Pfam" id="PF03372">
    <property type="entry name" value="Exo_endo_phos"/>
    <property type="match status" value="1"/>
</dbReference>
<feature type="region of interest" description="Disordered" evidence="1">
    <location>
        <begin position="1"/>
        <end position="87"/>
    </location>
</feature>
<keyword evidence="4" id="KW-1185">Reference proteome</keyword>
<feature type="compositionally biased region" description="Basic and acidic residues" evidence="1">
    <location>
        <begin position="1"/>
        <end position="10"/>
    </location>
</feature>
<dbReference type="GeneID" id="63799778"/>
<dbReference type="Proteomes" id="UP000193922">
    <property type="component" value="Unassembled WGS sequence"/>
</dbReference>
<evidence type="ECO:0000313" key="4">
    <source>
        <dbReference type="Proteomes" id="UP000193922"/>
    </source>
</evidence>
<dbReference type="RefSeq" id="XP_040745827.1">
    <property type="nucleotide sequence ID" value="XM_040883130.1"/>
</dbReference>
<dbReference type="OrthoDB" id="5588509at2759"/>
<reference evidence="3 4" key="1">
    <citation type="submission" date="2016-07" db="EMBL/GenBank/DDBJ databases">
        <title>Pervasive Adenine N6-methylation of Active Genes in Fungi.</title>
        <authorList>
            <consortium name="DOE Joint Genome Institute"/>
            <person name="Mondo S.J."/>
            <person name="Dannebaum R.O."/>
            <person name="Kuo R.C."/>
            <person name="Labutti K."/>
            <person name="Haridas S."/>
            <person name="Kuo A."/>
            <person name="Salamov A."/>
            <person name="Ahrendt S.R."/>
            <person name="Lipzen A."/>
            <person name="Sullivan W."/>
            <person name="Andreopoulos W.B."/>
            <person name="Clum A."/>
            <person name="Lindquist E."/>
            <person name="Daum C."/>
            <person name="Ramamoorthy G.K."/>
            <person name="Gryganskyi A."/>
            <person name="Culley D."/>
            <person name="Magnuson J.K."/>
            <person name="James T.Y."/>
            <person name="O'Malley M.A."/>
            <person name="Stajich J.E."/>
            <person name="Spatafora J.W."/>
            <person name="Visel A."/>
            <person name="Grigoriev I.V."/>
        </authorList>
    </citation>
    <scope>NUCLEOTIDE SEQUENCE [LARGE SCALE GENOMIC DNA]</scope>
    <source>
        <strain evidence="3 4">ATCC 12442</strain>
    </source>
</reference>
<dbReference type="SUPFAM" id="SSF56219">
    <property type="entry name" value="DNase I-like"/>
    <property type="match status" value="1"/>
</dbReference>
<dbReference type="GO" id="GO:0003824">
    <property type="term" value="F:catalytic activity"/>
    <property type="evidence" value="ECO:0007669"/>
    <property type="project" value="InterPro"/>
</dbReference>
<protein>
    <recommendedName>
        <fullName evidence="2">Endonuclease/exonuclease/phosphatase domain-containing protein</fullName>
    </recommendedName>
</protein>
<sequence length="301" mass="32983">MSAREIREDMLETIGKRPTSSRPSTGSMANAPLARGPPPPPNILAAAFVPDEHNDSDNEDPQEQEPSGTDSPYPDSPAWAELPVPEPPSLHPLSLPRLCIASANMQGAMSNERKLLEFEQLAKDNAVNIVFIQEFQGVFDPSTRLRGAFNGFVCSAPAPTTTRSDGRPAHYDTVILTAKALGAVELQTPFSSPRATFLTIPSLRLLLINIHGPFGQETDDFHFHIATAASMFQEHGWTLLIGGDFNIAPTYRDRLHANDDERNFHIIPMYNLYNNTVDILDFQCQRISAAPANATTGPLVE</sequence>